<feature type="active site" description="O-(5'-phospho-DNA)-serine intermediate" evidence="4">
    <location>
        <position position="10"/>
    </location>
</feature>
<gene>
    <name evidence="8" type="ORF">J0A69_06835</name>
</gene>
<dbReference type="InterPro" id="IPR006118">
    <property type="entry name" value="Recombinase_CS"/>
</dbReference>
<dbReference type="InterPro" id="IPR038109">
    <property type="entry name" value="DNA_bind_recomb_sf"/>
</dbReference>
<keyword evidence="5" id="KW-0175">Coiled coil</keyword>
<feature type="coiled-coil region" evidence="5">
    <location>
        <begin position="367"/>
        <end position="422"/>
    </location>
</feature>
<dbReference type="CDD" id="cd00338">
    <property type="entry name" value="Ser_Recombinase"/>
    <property type="match status" value="1"/>
</dbReference>
<evidence type="ECO:0000256" key="3">
    <source>
        <dbReference type="ARBA" id="ARBA00023172"/>
    </source>
</evidence>
<dbReference type="PROSITE" id="PS51737">
    <property type="entry name" value="RECOMBINASE_DNA_BIND"/>
    <property type="match status" value="1"/>
</dbReference>
<dbReference type="PROSITE" id="PS51736">
    <property type="entry name" value="RECOMBINASES_3"/>
    <property type="match status" value="1"/>
</dbReference>
<keyword evidence="1" id="KW-0229">DNA integration</keyword>
<dbReference type="Gene3D" id="3.90.1750.20">
    <property type="entry name" value="Putative Large Serine Recombinase, Chain B, Domain 2"/>
    <property type="match status" value="1"/>
</dbReference>
<dbReference type="RefSeq" id="WP_206585827.1">
    <property type="nucleotide sequence ID" value="NZ_JAFKCU010000002.1"/>
</dbReference>
<evidence type="ECO:0000256" key="4">
    <source>
        <dbReference type="PROSITE-ProRule" id="PRU10137"/>
    </source>
</evidence>
<name>A0ABS3CDF2_9BACT</name>
<evidence type="ECO:0000313" key="9">
    <source>
        <dbReference type="Proteomes" id="UP000664480"/>
    </source>
</evidence>
<dbReference type="Pfam" id="PF07508">
    <property type="entry name" value="Recombinase"/>
    <property type="match status" value="1"/>
</dbReference>
<dbReference type="InterPro" id="IPR036162">
    <property type="entry name" value="Resolvase-like_N_sf"/>
</dbReference>
<keyword evidence="9" id="KW-1185">Reference proteome</keyword>
<organism evidence="8 9">
    <name type="scientific">Algoriphagus pacificus</name>
    <dbReference type="NCBI Taxonomy" id="2811234"/>
    <lineage>
        <taxon>Bacteria</taxon>
        <taxon>Pseudomonadati</taxon>
        <taxon>Bacteroidota</taxon>
        <taxon>Cytophagia</taxon>
        <taxon>Cytophagales</taxon>
        <taxon>Cyclobacteriaceae</taxon>
        <taxon>Algoriphagus</taxon>
    </lineage>
</organism>
<evidence type="ECO:0000259" key="6">
    <source>
        <dbReference type="PROSITE" id="PS51736"/>
    </source>
</evidence>
<dbReference type="InterPro" id="IPR050639">
    <property type="entry name" value="SSR_resolvase"/>
</dbReference>
<comment type="caution">
    <text evidence="8">The sequence shown here is derived from an EMBL/GenBank/DDBJ whole genome shotgun (WGS) entry which is preliminary data.</text>
</comment>
<protein>
    <submittedName>
        <fullName evidence="8">Recombinase family protein</fullName>
    </submittedName>
</protein>
<evidence type="ECO:0000259" key="7">
    <source>
        <dbReference type="PROSITE" id="PS51737"/>
    </source>
</evidence>
<dbReference type="Proteomes" id="UP000664480">
    <property type="component" value="Unassembled WGS sequence"/>
</dbReference>
<evidence type="ECO:0000256" key="1">
    <source>
        <dbReference type="ARBA" id="ARBA00022908"/>
    </source>
</evidence>
<feature type="domain" description="Resolvase/invertase-type recombinase catalytic" evidence="6">
    <location>
        <begin position="2"/>
        <end position="151"/>
    </location>
</feature>
<dbReference type="SUPFAM" id="SSF53041">
    <property type="entry name" value="Resolvase-like"/>
    <property type="match status" value="1"/>
</dbReference>
<evidence type="ECO:0000256" key="2">
    <source>
        <dbReference type="ARBA" id="ARBA00023125"/>
    </source>
</evidence>
<dbReference type="Pfam" id="PF00239">
    <property type="entry name" value="Resolvase"/>
    <property type="match status" value="1"/>
</dbReference>
<proteinExistence type="predicted"/>
<feature type="domain" description="Recombinase" evidence="7">
    <location>
        <begin position="158"/>
        <end position="268"/>
    </location>
</feature>
<evidence type="ECO:0000313" key="8">
    <source>
        <dbReference type="EMBL" id="MBN7815134.1"/>
    </source>
</evidence>
<dbReference type="InterPro" id="IPR011109">
    <property type="entry name" value="DNA_bind_recombinase_dom"/>
</dbReference>
<dbReference type="PANTHER" id="PTHR30461:SF23">
    <property type="entry name" value="DNA RECOMBINASE-RELATED"/>
    <property type="match status" value="1"/>
</dbReference>
<dbReference type="Gene3D" id="3.40.50.1390">
    <property type="entry name" value="Resolvase, N-terminal catalytic domain"/>
    <property type="match status" value="1"/>
</dbReference>
<accession>A0ABS3CDF2</accession>
<dbReference type="SMART" id="SM00857">
    <property type="entry name" value="Resolvase"/>
    <property type="match status" value="1"/>
</dbReference>
<dbReference type="EMBL" id="JAFKCU010000002">
    <property type="protein sequence ID" value="MBN7815134.1"/>
    <property type="molecule type" value="Genomic_DNA"/>
</dbReference>
<dbReference type="PROSITE" id="PS00397">
    <property type="entry name" value="RECOMBINASES_1"/>
    <property type="match status" value="1"/>
</dbReference>
<keyword evidence="3" id="KW-0233">DNA recombination</keyword>
<evidence type="ECO:0000256" key="5">
    <source>
        <dbReference type="SAM" id="Coils"/>
    </source>
</evidence>
<dbReference type="InterPro" id="IPR006119">
    <property type="entry name" value="Resolv_N"/>
</dbReference>
<keyword evidence="2" id="KW-0238">DNA-binding</keyword>
<dbReference type="PANTHER" id="PTHR30461">
    <property type="entry name" value="DNA-INVERTASE FROM LAMBDOID PROPHAGE"/>
    <property type="match status" value="1"/>
</dbReference>
<reference evidence="8 9" key="1">
    <citation type="submission" date="2021-03" db="EMBL/GenBank/DDBJ databases">
        <title>novel species isolated from a fishpond in China.</title>
        <authorList>
            <person name="Lu H."/>
            <person name="Cai Z."/>
        </authorList>
    </citation>
    <scope>NUCLEOTIDE SEQUENCE [LARGE SCALE GENOMIC DNA]</scope>
    <source>
        <strain evidence="8 9">YJ13C</strain>
    </source>
</reference>
<sequence>MEVDLYIRVSTDEQADKGYSQRSQFEVLTKHCEQNFYKIRHVIYEDHSAKTFDRPEWKKYLNRIRTSRSRSKSLVLFTKWDRFSRNAGDAYSMINLLKVSNIEPQAIEQPLDMEIPESKIMLAIYLATPEVENDRRALNIFYGIRRATKEGRYLKKAPYGYKNKAREDGSKYIDIVENEARIIREAFDLVSSGDFSVEHVLRSVREKGLRMSKANFWRMLRSKHYIGKIFVAAYKEEEAHYVEGQHDGIIDINTFLKVQEILDGRKSSKIRKSKPLLNEHLPLRGFLSCPNCEKNISGSGSRSKTGKYHYYYHCKSPCKFRIRAEIANERITQILNGFTLRPQLVSFIQDELIGLLNKKLNQDGRSRELLLSKMEKVNSKLAKARNLLLEDKIDSEDFNSIKRECNSEIESLETQISAMNLRPKKDYKGMIDRGLIVMGKLGELYAKASVEEKKIILSSTFSKKITFQAEKVRTPEVNKFIKLIYLINSGFYAKKKGTNPLKLDLCRQVELARFELASR</sequence>